<dbReference type="Pfam" id="PF00149">
    <property type="entry name" value="Metallophos"/>
    <property type="match status" value="1"/>
</dbReference>
<dbReference type="Proteomes" id="UP001221757">
    <property type="component" value="Unassembled WGS sequence"/>
</dbReference>
<keyword evidence="3" id="KW-1185">Reference proteome</keyword>
<feature type="domain" description="Calcineurin-like phosphoesterase" evidence="1">
    <location>
        <begin position="258"/>
        <end position="438"/>
    </location>
</feature>
<organism evidence="2 3">
    <name type="scientific">Mycena rosella</name>
    <name type="common">Pink bonnet</name>
    <name type="synonym">Agaricus rosellus</name>
    <dbReference type="NCBI Taxonomy" id="1033263"/>
    <lineage>
        <taxon>Eukaryota</taxon>
        <taxon>Fungi</taxon>
        <taxon>Dikarya</taxon>
        <taxon>Basidiomycota</taxon>
        <taxon>Agaricomycotina</taxon>
        <taxon>Agaricomycetes</taxon>
        <taxon>Agaricomycetidae</taxon>
        <taxon>Agaricales</taxon>
        <taxon>Marasmiineae</taxon>
        <taxon>Mycenaceae</taxon>
        <taxon>Mycena</taxon>
    </lineage>
</organism>
<dbReference type="InterPro" id="IPR029052">
    <property type="entry name" value="Metallo-depent_PP-like"/>
</dbReference>
<name>A0AAD7CXE3_MYCRO</name>
<protein>
    <submittedName>
        <fullName evidence="2">Phosphatase DCR2</fullName>
    </submittedName>
</protein>
<evidence type="ECO:0000259" key="1">
    <source>
        <dbReference type="Pfam" id="PF00149"/>
    </source>
</evidence>
<dbReference type="CDD" id="cd07383">
    <property type="entry name" value="MPP_Dcr2"/>
    <property type="match status" value="1"/>
</dbReference>
<dbReference type="PANTHER" id="PTHR32440">
    <property type="entry name" value="PHOSPHATASE DCR2-RELATED-RELATED"/>
    <property type="match status" value="1"/>
</dbReference>
<dbReference type="GO" id="GO:0004721">
    <property type="term" value="F:phosphoprotein phosphatase activity"/>
    <property type="evidence" value="ECO:0007669"/>
    <property type="project" value="TreeGrafter"/>
</dbReference>
<dbReference type="GO" id="GO:0005737">
    <property type="term" value="C:cytoplasm"/>
    <property type="evidence" value="ECO:0007669"/>
    <property type="project" value="TreeGrafter"/>
</dbReference>
<gene>
    <name evidence="2" type="ORF">B0H17DRAFT_1209968</name>
</gene>
<accession>A0AAD7CXE3</accession>
<evidence type="ECO:0000313" key="3">
    <source>
        <dbReference type="Proteomes" id="UP001221757"/>
    </source>
</evidence>
<dbReference type="AlphaFoldDB" id="A0AAD7CXE3"/>
<comment type="caution">
    <text evidence="2">The sequence shown here is derived from an EMBL/GenBank/DDBJ whole genome shotgun (WGS) entry which is preliminary data.</text>
</comment>
<proteinExistence type="predicted"/>
<dbReference type="InterPro" id="IPR004843">
    <property type="entry name" value="Calcineurin-like_PHP"/>
</dbReference>
<dbReference type="EMBL" id="JARKIE010000194">
    <property type="protein sequence ID" value="KAJ7668364.1"/>
    <property type="molecule type" value="Genomic_DNA"/>
</dbReference>
<sequence>MLIFIFILYQPTPGPGITQRLGWQSWETVTPSHQDLTAANTTTGGVPAGSPPAEQIPDGVDWWNVTTTEEKVDLASLPLDVWAPLLPHDTGLSEITVTRCFVNPRLGSSLCDPDSTSEKDAIRGNWVRVDRNLNYESGYFSGYLNIYYRRTRRQDINLITDIKFPSFTTCWNQWSPPLYMWYKVGKTSGDMTVAERSNIITELDVLYGDDIPWYSFEKLEPPTMLHRGQQQTAWLTMRRGVKTPPRAPPLHFSHDGRFKILQIADLHYSVAAGTCRETPASLSCPNGSDNLTTTSLIATVLAIEKPDLVVFTGDQLNGQGTSWDPKSVIAKFSRAVAEQGIPWAVIFGNHDEETGGVWKEEQVRLMQALPYSIVEPGPKDVHGVGNYVLKVKSADPSKTHLLTLYFLDSGSYSSGVFNLWGFFRPTAYDWIRQNQIDWFLQESASISPIQRPFIPDTSKDFGHSWERQSSDQLTPQTSKLAKPNAMMFFHMPLPETYAKADVGTSGRVLDVGISGLEEKGSAKGSDGFFEKGILKALESDHVSNNVQEVKVIGHGHCHLTDNCRRVNGVWFCFGGGGSYSGYGKLGFDRRFRIYDISDYGETIRTYKRTEHDGFKDSVLDDVVLVGKGART</sequence>
<reference evidence="2" key="1">
    <citation type="submission" date="2023-03" db="EMBL/GenBank/DDBJ databases">
        <title>Massive genome expansion in bonnet fungi (Mycena s.s.) driven by repeated elements and novel gene families across ecological guilds.</title>
        <authorList>
            <consortium name="Lawrence Berkeley National Laboratory"/>
            <person name="Harder C.B."/>
            <person name="Miyauchi S."/>
            <person name="Viragh M."/>
            <person name="Kuo A."/>
            <person name="Thoen E."/>
            <person name="Andreopoulos B."/>
            <person name="Lu D."/>
            <person name="Skrede I."/>
            <person name="Drula E."/>
            <person name="Henrissat B."/>
            <person name="Morin E."/>
            <person name="Kohler A."/>
            <person name="Barry K."/>
            <person name="LaButti K."/>
            <person name="Morin E."/>
            <person name="Salamov A."/>
            <person name="Lipzen A."/>
            <person name="Mereny Z."/>
            <person name="Hegedus B."/>
            <person name="Baldrian P."/>
            <person name="Stursova M."/>
            <person name="Weitz H."/>
            <person name="Taylor A."/>
            <person name="Grigoriev I.V."/>
            <person name="Nagy L.G."/>
            <person name="Martin F."/>
            <person name="Kauserud H."/>
        </authorList>
    </citation>
    <scope>NUCLEOTIDE SEQUENCE</scope>
    <source>
        <strain evidence="2">CBHHK067</strain>
    </source>
</reference>
<evidence type="ECO:0000313" key="2">
    <source>
        <dbReference type="EMBL" id="KAJ7668364.1"/>
    </source>
</evidence>
<dbReference type="PANTHER" id="PTHR32440:SF0">
    <property type="entry name" value="PHOSPHATASE DCR2-RELATED"/>
    <property type="match status" value="1"/>
</dbReference>
<dbReference type="Gene3D" id="3.60.21.10">
    <property type="match status" value="1"/>
</dbReference>
<dbReference type="SUPFAM" id="SSF56300">
    <property type="entry name" value="Metallo-dependent phosphatases"/>
    <property type="match status" value="1"/>
</dbReference>